<evidence type="ECO:0000256" key="2">
    <source>
        <dbReference type="ARBA" id="ARBA00023125"/>
    </source>
</evidence>
<reference evidence="5 6" key="1">
    <citation type="submission" date="2019-12" db="EMBL/GenBank/DDBJ databases">
        <title>Complete Genome Sequence of a Quorum-Sensing Bacterium,Rhodobacteraceae bacterium C31, Isolated from a marine microalgae symbiotic bacteria.</title>
        <authorList>
            <person name="Zhang Y."/>
        </authorList>
    </citation>
    <scope>NUCLEOTIDE SEQUENCE [LARGE SCALE GENOMIC DNA]</scope>
    <source>
        <strain evidence="5 6">C31</strain>
    </source>
</reference>
<dbReference type="InterPro" id="IPR018062">
    <property type="entry name" value="HTH_AraC-typ_CS"/>
</dbReference>
<dbReference type="EMBL" id="CP047166">
    <property type="protein sequence ID" value="QRF67584.1"/>
    <property type="molecule type" value="Genomic_DNA"/>
</dbReference>
<protein>
    <submittedName>
        <fullName evidence="5">Helix-turn-helix domain-containing protein</fullName>
    </submittedName>
</protein>
<accession>A0ABX7FDD0</accession>
<dbReference type="SMART" id="SM00342">
    <property type="entry name" value="HTH_ARAC"/>
    <property type="match status" value="1"/>
</dbReference>
<dbReference type="InterPro" id="IPR009057">
    <property type="entry name" value="Homeodomain-like_sf"/>
</dbReference>
<keyword evidence="3" id="KW-0804">Transcription</keyword>
<dbReference type="Gene3D" id="1.10.10.60">
    <property type="entry name" value="Homeodomain-like"/>
    <property type="match status" value="1"/>
</dbReference>
<feature type="domain" description="HTH araC/xylS-type" evidence="4">
    <location>
        <begin position="202"/>
        <end position="300"/>
    </location>
</feature>
<evidence type="ECO:0000313" key="6">
    <source>
        <dbReference type="Proteomes" id="UP000596387"/>
    </source>
</evidence>
<evidence type="ECO:0000256" key="3">
    <source>
        <dbReference type="ARBA" id="ARBA00023163"/>
    </source>
</evidence>
<dbReference type="Pfam" id="PF12833">
    <property type="entry name" value="HTH_18"/>
    <property type="match status" value="1"/>
</dbReference>
<dbReference type="Pfam" id="PF12852">
    <property type="entry name" value="Cupin_6"/>
    <property type="match status" value="1"/>
</dbReference>
<dbReference type="Proteomes" id="UP000596387">
    <property type="component" value="Chromosome"/>
</dbReference>
<dbReference type="PANTHER" id="PTHR46796">
    <property type="entry name" value="HTH-TYPE TRANSCRIPTIONAL ACTIVATOR RHAS-RELATED"/>
    <property type="match status" value="1"/>
</dbReference>
<dbReference type="RefSeq" id="WP_082056036.1">
    <property type="nucleotide sequence ID" value="NZ_CP047166.1"/>
</dbReference>
<organism evidence="5 6">
    <name type="scientific">Ponticoccus alexandrii</name>
    <dbReference type="NCBI Taxonomy" id="1943633"/>
    <lineage>
        <taxon>Bacteria</taxon>
        <taxon>Pseudomonadati</taxon>
        <taxon>Pseudomonadota</taxon>
        <taxon>Alphaproteobacteria</taxon>
        <taxon>Rhodobacterales</taxon>
        <taxon>Roseobacteraceae</taxon>
        <taxon>Ponticoccus</taxon>
    </lineage>
</organism>
<dbReference type="SUPFAM" id="SSF46689">
    <property type="entry name" value="Homeodomain-like"/>
    <property type="match status" value="2"/>
</dbReference>
<dbReference type="InterPro" id="IPR050204">
    <property type="entry name" value="AraC_XylS_family_regulators"/>
</dbReference>
<evidence type="ECO:0000313" key="5">
    <source>
        <dbReference type="EMBL" id="QRF67584.1"/>
    </source>
</evidence>
<keyword evidence="1" id="KW-0805">Transcription regulation</keyword>
<keyword evidence="6" id="KW-1185">Reference proteome</keyword>
<sequence length="302" mass="32978">MSESMNDPLADVVSLLKPVPSISKRVTGGGGWRVERTEMGNPFYCAIVAGGCLLTPSGRDPIRLEAGDFVLVPEIFDFVMTGLVPPGPQATTRWEEISPGVIRQGDPEAPTDVIMLVGHCAFASRDRSLLVSLLPDIVHVHGQDRLMHLVQMIDDETRSARVARDMVLERLLELLLIEALRSTADTIAFPGMLRGLADPQLSVALRKIHADPGRPHSVAALAKSAAMSRSTFYERFHREIGAAPMEYVTNWRMALARDMLMKRTAPIAEIAREVGYGSASAFSVAFVRHTGRPPGAFSNAQR</sequence>
<dbReference type="InterPro" id="IPR018060">
    <property type="entry name" value="HTH_AraC"/>
</dbReference>
<keyword evidence="2" id="KW-0238">DNA-binding</keyword>
<dbReference type="PROSITE" id="PS00041">
    <property type="entry name" value="HTH_ARAC_FAMILY_1"/>
    <property type="match status" value="1"/>
</dbReference>
<gene>
    <name evidence="5" type="ORF">GQA70_15460</name>
</gene>
<evidence type="ECO:0000256" key="1">
    <source>
        <dbReference type="ARBA" id="ARBA00023015"/>
    </source>
</evidence>
<proteinExistence type="predicted"/>
<evidence type="ECO:0000259" key="4">
    <source>
        <dbReference type="PROSITE" id="PS01124"/>
    </source>
</evidence>
<dbReference type="PANTHER" id="PTHR46796:SF13">
    <property type="entry name" value="HTH-TYPE TRANSCRIPTIONAL ACTIVATOR RHAS"/>
    <property type="match status" value="1"/>
</dbReference>
<dbReference type="PROSITE" id="PS01124">
    <property type="entry name" value="HTH_ARAC_FAMILY_2"/>
    <property type="match status" value="1"/>
</dbReference>
<name>A0ABX7FDD0_9RHOB</name>
<dbReference type="InterPro" id="IPR032783">
    <property type="entry name" value="AraC_lig"/>
</dbReference>